<gene>
    <name evidence="1" type="primary">ycf21</name>
</gene>
<evidence type="ECO:0000313" key="1">
    <source>
        <dbReference type="EMBL" id="CRF40067.1"/>
    </source>
</evidence>
<dbReference type="SUPFAM" id="SSF64288">
    <property type="entry name" value="Chorismate lyase-like"/>
    <property type="match status" value="1"/>
</dbReference>
<dbReference type="Pfam" id="PF01947">
    <property type="entry name" value="Rv2949c-like"/>
    <property type="match status" value="1"/>
</dbReference>
<dbReference type="InterPro" id="IPR002800">
    <property type="entry name" value="Rv2949c-like"/>
</dbReference>
<dbReference type="EMBL" id="LN833431">
    <property type="protein sequence ID" value="CRF40067.1"/>
    <property type="molecule type" value="Genomic_DNA"/>
</dbReference>
<sequence length="178" mass="21202">MNFYIHTFNKFYPISVLQIAKVKKIKNQKLNISTNKLDIKLTGQGSFTKNFIYLNNKITYINRLQIDNNKRTIESRRMRCIWIKQNMYTLLALSRSLWNITDNKTNRLGTISLFPIGIYIVNKGLNIYRTTHELYYGYCKKIELPLSYINTKILCGRKSTLYYKTLQYITIQEFIIEI</sequence>
<dbReference type="AlphaFoldDB" id="A0A0G4KB11"/>
<reference evidence="2" key="1">
    <citation type="journal article" date="2017" name="BMC Genomics">
        <title>Complete chloroplast genome of Gracilaria firma (Gracilariaceae, Rhodophyta), with discussion on the use of chloroplast phylogenomics in the subclass Rhodymeniophycidae.</title>
        <authorList>
            <person name="Ng P.K."/>
            <person name="Lin S.M."/>
            <person name="Lim P.E."/>
            <person name="Liu L.C."/>
            <person name="Chen C.M."/>
            <person name="Pai T.W."/>
        </authorList>
    </citation>
    <scope>NUCLEOTIDE SEQUENCE [LARGE SCALE GENOMIC DNA]</scope>
</reference>
<accession>A0A0G4KB11</accession>
<name>A0A0G4KB11_9FLOR</name>
<protein>
    <submittedName>
        <fullName evidence="1">Uncharacterized protein</fullName>
    </submittedName>
</protein>
<organism evidence="1 2">
    <name type="scientific">Laurencia snackeyi</name>
    <dbReference type="NCBI Taxonomy" id="1858662"/>
    <lineage>
        <taxon>Eukaryota</taxon>
        <taxon>Rhodophyta</taxon>
        <taxon>Florideophyceae</taxon>
        <taxon>Rhodymeniophycidae</taxon>
        <taxon>Ceramiales</taxon>
        <taxon>Rhodomelaceae</taxon>
        <taxon>Laurencieae</taxon>
        <taxon>Laurencia</taxon>
    </lineage>
</organism>
<dbReference type="Gene3D" id="3.40.1410.10">
    <property type="entry name" value="Chorismate lyase-like"/>
    <property type="match status" value="1"/>
</dbReference>
<proteinExistence type="predicted"/>
<keyword evidence="1" id="KW-0934">Plastid</keyword>
<geneLocation type="plastid" evidence="1"/>
<dbReference type="InterPro" id="IPR028978">
    <property type="entry name" value="Chorismate_lyase_/UTRA_dom_sf"/>
</dbReference>
<dbReference type="Proteomes" id="UP000307987">
    <property type="component" value="Plastid JFC0032_plastid"/>
</dbReference>
<evidence type="ECO:0000313" key="2">
    <source>
        <dbReference type="Proteomes" id="UP000307987"/>
    </source>
</evidence>